<name>A0ABQ6NC56_9STRA</name>
<sequence length="185" mass="19721">KTLEGLQFAKKHSLDFCEVSASSGEHIEVAMRRLIVTVGNSLIEQDERLSLPNLDAAEVAAMVAMPSLDSPERKPNLSGRRLPNGWVEQGGSYENTWTGERVDERPTEAAGQGKINFSRPASELEKIDVSFADIKGLKKKKSGRGLLKGKGDDEGGVSFGLHGTLAPGAEGDGVGDVSCNQCAIQ</sequence>
<proteinExistence type="predicted"/>
<feature type="non-terminal residue" evidence="2">
    <location>
        <position position="1"/>
    </location>
</feature>
<feature type="region of interest" description="Disordered" evidence="1">
    <location>
        <begin position="70"/>
        <end position="93"/>
    </location>
</feature>
<organism evidence="2 3">
    <name type="scientific">Tetraparma gracilis</name>
    <dbReference type="NCBI Taxonomy" id="2962635"/>
    <lineage>
        <taxon>Eukaryota</taxon>
        <taxon>Sar</taxon>
        <taxon>Stramenopiles</taxon>
        <taxon>Ochrophyta</taxon>
        <taxon>Bolidophyceae</taxon>
        <taxon>Parmales</taxon>
        <taxon>Triparmaceae</taxon>
        <taxon>Tetraparma</taxon>
    </lineage>
</organism>
<evidence type="ECO:0000313" key="2">
    <source>
        <dbReference type="EMBL" id="GMI56882.1"/>
    </source>
</evidence>
<accession>A0ABQ6NC56</accession>
<keyword evidence="3" id="KW-1185">Reference proteome</keyword>
<evidence type="ECO:0000313" key="3">
    <source>
        <dbReference type="Proteomes" id="UP001165060"/>
    </source>
</evidence>
<evidence type="ECO:0000256" key="1">
    <source>
        <dbReference type="SAM" id="MobiDB-lite"/>
    </source>
</evidence>
<comment type="caution">
    <text evidence="2">The sequence shown here is derived from an EMBL/GenBank/DDBJ whole genome shotgun (WGS) entry which is preliminary data.</text>
</comment>
<gene>
    <name evidence="2" type="ORF">TeGR_g4449</name>
</gene>
<dbReference type="EMBL" id="BRYB01006787">
    <property type="protein sequence ID" value="GMI56882.1"/>
    <property type="molecule type" value="Genomic_DNA"/>
</dbReference>
<dbReference type="Proteomes" id="UP001165060">
    <property type="component" value="Unassembled WGS sequence"/>
</dbReference>
<protein>
    <submittedName>
        <fullName evidence="2">Uncharacterized protein</fullName>
    </submittedName>
</protein>
<reference evidence="2 3" key="1">
    <citation type="journal article" date="2023" name="Commun. Biol.">
        <title>Genome analysis of Parmales, the sister group of diatoms, reveals the evolutionary specialization of diatoms from phago-mixotrophs to photoautotrophs.</title>
        <authorList>
            <person name="Ban H."/>
            <person name="Sato S."/>
            <person name="Yoshikawa S."/>
            <person name="Yamada K."/>
            <person name="Nakamura Y."/>
            <person name="Ichinomiya M."/>
            <person name="Sato N."/>
            <person name="Blanc-Mathieu R."/>
            <person name="Endo H."/>
            <person name="Kuwata A."/>
            <person name="Ogata H."/>
        </authorList>
    </citation>
    <scope>NUCLEOTIDE SEQUENCE [LARGE SCALE GENOMIC DNA]</scope>
</reference>